<protein>
    <submittedName>
        <fullName evidence="2">FHA domain-containing protein</fullName>
    </submittedName>
</protein>
<dbReference type="PATRIC" id="fig|1173020.3.peg.3873"/>
<gene>
    <name evidence="2" type="ORF">Cha6605_3374</name>
</gene>
<dbReference type="Gene3D" id="2.60.200.20">
    <property type="match status" value="1"/>
</dbReference>
<evidence type="ECO:0000259" key="1">
    <source>
        <dbReference type="PROSITE" id="PS50006"/>
    </source>
</evidence>
<dbReference type="SUPFAM" id="SSF49879">
    <property type="entry name" value="SMAD/FHA domain"/>
    <property type="match status" value="1"/>
</dbReference>
<dbReference type="SMART" id="SM00240">
    <property type="entry name" value="FHA"/>
    <property type="match status" value="1"/>
</dbReference>
<dbReference type="KEGG" id="cmp:Cha6605_3374"/>
<evidence type="ECO:0000313" key="2">
    <source>
        <dbReference type="EMBL" id="AFY94376.1"/>
    </source>
</evidence>
<dbReference type="EMBL" id="CP003600">
    <property type="protein sequence ID" value="AFY94376.1"/>
    <property type="molecule type" value="Genomic_DNA"/>
</dbReference>
<dbReference type="CDD" id="cd00060">
    <property type="entry name" value="FHA"/>
    <property type="match status" value="1"/>
</dbReference>
<reference evidence="2 3" key="1">
    <citation type="submission" date="2012-05" db="EMBL/GenBank/DDBJ databases">
        <title>Finished chromosome of genome of Chamaesiphon sp. PCC 6605.</title>
        <authorList>
            <consortium name="US DOE Joint Genome Institute"/>
            <person name="Gugger M."/>
            <person name="Coursin T."/>
            <person name="Rippka R."/>
            <person name="Tandeau De Marsac N."/>
            <person name="Huntemann M."/>
            <person name="Wei C.-L."/>
            <person name="Han J."/>
            <person name="Detter J.C."/>
            <person name="Han C."/>
            <person name="Tapia R."/>
            <person name="Chen A."/>
            <person name="Kyrpides N."/>
            <person name="Mavromatis K."/>
            <person name="Markowitz V."/>
            <person name="Szeto E."/>
            <person name="Ivanova N."/>
            <person name="Pagani I."/>
            <person name="Pati A."/>
            <person name="Goodwin L."/>
            <person name="Nordberg H.P."/>
            <person name="Cantor M.N."/>
            <person name="Hua S.X."/>
            <person name="Woyke T."/>
            <person name="Kerfeld C.A."/>
        </authorList>
    </citation>
    <scope>NUCLEOTIDE SEQUENCE [LARGE SCALE GENOMIC DNA]</scope>
    <source>
        <strain evidence="3">ATCC 27169 / PCC 6605</strain>
    </source>
</reference>
<dbReference type="RefSeq" id="WP_015160511.1">
    <property type="nucleotide sequence ID" value="NC_019697.1"/>
</dbReference>
<accession>K9UIX1</accession>
<dbReference type="Pfam" id="PF00498">
    <property type="entry name" value="FHA"/>
    <property type="match status" value="1"/>
</dbReference>
<dbReference type="HOGENOM" id="CLU_017353_0_0_3"/>
<dbReference type="eggNOG" id="COG1716">
    <property type="taxonomic scope" value="Bacteria"/>
</dbReference>
<feature type="domain" description="FHA" evidence="1">
    <location>
        <begin position="67"/>
        <end position="127"/>
    </location>
</feature>
<sequence>MYDDLDPQLLRAVGDLNLNEARSSKKSLILLRSIVKHSVNRSIVQIRLMWEDPATGERKEPLLTVPIALGREFARLPDLLDGQRVCRIVLNSLDVSRYHASIEMAGDRLTIFDRGSSNGVIVNGTKQAQSSIEPGDVIKIGNYQIAIALPDNSQPVATPASQSQIRFNSVTNRPDPRITPPPVVQLNSCLPTIFRQTHIEPQAIHATGLPVEEVEYATVGGGLGSFIWVDLLRISGVSTDRIRALGMEQQPYGRYHQLCLNAQIVPYERLRSPADACPDNIWGFPNYATVEAVRDIAKGKLKSGLGHLWQVFAEPTLADTYTPKAGDVIAAIDREAARISWKKMIRTASVQAIRKTTDGRYAIVYTCQQPTDYACTIARYVHIATGYPALQFLPDLQAYRDRTQDFKTVVNAYEPHEHIYESLAMYGGTVLLRGTGIVAARILQKLYTLRRNNDRVEIRVIQLLRSPKTDGNKYGLAERKVEHNYEFQPFNWPKSAWGGQYKTILEHATPEQRQHLLADWGGVTTMNRPDWRKIITGGIHKGWYQIFYGEVQQVVPNPNRGGTITTVCESGVKGDIHLESDFIIDATAVDAPITASPLLQDLIQQYNLPINQLGRLTVTEDFELPEMANQVGKVYASGAITLGNYYAPVDSFLGLQYAAFNIVQDLLARNAIELKPLVLSRSLLQWWHWIINRSPN</sequence>
<organism evidence="2 3">
    <name type="scientific">Chamaesiphon minutus (strain ATCC 27169 / PCC 6605)</name>
    <dbReference type="NCBI Taxonomy" id="1173020"/>
    <lineage>
        <taxon>Bacteria</taxon>
        <taxon>Bacillati</taxon>
        <taxon>Cyanobacteriota</taxon>
        <taxon>Cyanophyceae</taxon>
        <taxon>Gomontiellales</taxon>
        <taxon>Chamaesiphonaceae</taxon>
        <taxon>Chamaesiphon</taxon>
    </lineage>
</organism>
<keyword evidence="3" id="KW-1185">Reference proteome</keyword>
<dbReference type="Proteomes" id="UP000010366">
    <property type="component" value="Chromosome"/>
</dbReference>
<proteinExistence type="predicted"/>
<dbReference type="InterPro" id="IPR000253">
    <property type="entry name" value="FHA_dom"/>
</dbReference>
<name>K9UIX1_CHAP6</name>
<dbReference type="InterPro" id="IPR008984">
    <property type="entry name" value="SMAD_FHA_dom_sf"/>
</dbReference>
<dbReference type="PROSITE" id="PS50006">
    <property type="entry name" value="FHA_DOMAIN"/>
    <property type="match status" value="1"/>
</dbReference>
<dbReference type="STRING" id="1173020.Cha6605_3374"/>
<evidence type="ECO:0000313" key="3">
    <source>
        <dbReference type="Proteomes" id="UP000010366"/>
    </source>
</evidence>
<dbReference type="AlphaFoldDB" id="K9UIX1"/>